<feature type="domain" description="AMP-dependent synthetase/ligase" evidence="3">
    <location>
        <begin position="326"/>
        <end position="739"/>
    </location>
</feature>
<keyword evidence="6" id="KW-1185">Reference proteome</keyword>
<dbReference type="InterPro" id="IPR042099">
    <property type="entry name" value="ANL_N_sf"/>
</dbReference>
<dbReference type="PANTHER" id="PTHR22754:SF33">
    <property type="entry name" value="DISCO-INTERACTING PROTEIN 2 HOMOLOG C"/>
    <property type="match status" value="1"/>
</dbReference>
<dbReference type="GeneTree" id="ENSGT00950000182997"/>
<evidence type="ECO:0000259" key="4">
    <source>
        <dbReference type="Pfam" id="PF23024"/>
    </source>
</evidence>
<dbReference type="Gene3D" id="3.40.50.12780">
    <property type="entry name" value="N-terminal domain of ligase-like"/>
    <property type="match status" value="2"/>
</dbReference>
<feature type="region of interest" description="Disordered" evidence="2">
    <location>
        <begin position="1"/>
        <end position="22"/>
    </location>
</feature>
<comment type="similarity">
    <text evidence="1">Belongs to the DIP2 family.</text>
</comment>
<feature type="domain" description="AMP-binding enzyme C-terminal" evidence="4">
    <location>
        <begin position="1436"/>
        <end position="1539"/>
    </location>
</feature>
<feature type="compositionally biased region" description="Basic and acidic residues" evidence="2">
    <location>
        <begin position="210"/>
        <end position="220"/>
    </location>
</feature>
<dbReference type="SUPFAM" id="SSF56801">
    <property type="entry name" value="Acetyl-CoA synthetase-like"/>
    <property type="match status" value="2"/>
</dbReference>
<feature type="compositionally biased region" description="Basic residues" evidence="2">
    <location>
        <begin position="1"/>
        <end position="11"/>
    </location>
</feature>
<dbReference type="InterPro" id="IPR045851">
    <property type="entry name" value="AMP-bd_C_sf"/>
</dbReference>
<organism evidence="5 6">
    <name type="scientific">Esox lucius</name>
    <name type="common">Northern pike</name>
    <dbReference type="NCBI Taxonomy" id="8010"/>
    <lineage>
        <taxon>Eukaryota</taxon>
        <taxon>Metazoa</taxon>
        <taxon>Chordata</taxon>
        <taxon>Craniata</taxon>
        <taxon>Vertebrata</taxon>
        <taxon>Euteleostomi</taxon>
        <taxon>Actinopterygii</taxon>
        <taxon>Neopterygii</taxon>
        <taxon>Teleostei</taxon>
        <taxon>Protacanthopterygii</taxon>
        <taxon>Esociformes</taxon>
        <taxon>Esocidae</taxon>
        <taxon>Esox</taxon>
    </lineage>
</organism>
<evidence type="ECO:0000259" key="3">
    <source>
        <dbReference type="Pfam" id="PF00501"/>
    </source>
</evidence>
<reference evidence="5" key="2">
    <citation type="submission" date="2020-02" db="EMBL/GenBank/DDBJ databases">
        <title>Esox lucius (northern pike) genome, fEsoLuc1, primary haplotype.</title>
        <authorList>
            <person name="Myers G."/>
            <person name="Karagic N."/>
            <person name="Meyer A."/>
            <person name="Pippel M."/>
            <person name="Reichard M."/>
            <person name="Winkler S."/>
            <person name="Tracey A."/>
            <person name="Sims Y."/>
            <person name="Howe K."/>
            <person name="Rhie A."/>
            <person name="Formenti G."/>
            <person name="Durbin R."/>
            <person name="Fedrigo O."/>
            <person name="Jarvis E.D."/>
        </authorList>
    </citation>
    <scope>NUCLEOTIDE SEQUENCE [LARGE SCALE GENOMIC DNA]</scope>
</reference>
<proteinExistence type="inferred from homology"/>
<dbReference type="PANTHER" id="PTHR22754">
    <property type="entry name" value="DISCO-INTERACTING PROTEIN 2 DIP2 -RELATED"/>
    <property type="match status" value="1"/>
</dbReference>
<sequence>SEIKKKKKKLNTHSDITQKGYEKKRSKLIRAYVPHPGAAYSVRCTSSKVPCRFTVRLTFHLYVEVFSEIVSPPLSFLAPMSLPHLPPPLPLFPTSPPVSPPDVHSEAVQAVLARHVESKVAVPMPSKRRSLVVQTSMDAYTPPGETHTHTLYISRPAHLGSTSSSSSSTQSGGSGNAGRLADSLAHTHLSHPHLNHSAPPDVSGYSSDSSHSHPHSERHIGTIARNTQKYGNAERMETGDGVPVSSRVSAKIQQLVNTLKQPRRPPLREFFVDDFEELLEVQQPDPKQPRPEGAEMLAVRGEALGVVTNWPPSLEAALQRWGTISPKAPCLTSLDTTGKPLYVLTYGKLWSRSIKLAYNILHKLGSKQEAMVRPGDRVALVFPNNDPVAFMVAFYGCLLAEVVPVPIEVPLTRKDAGSQQIGFLLGSCGVTVALTSDACHKGLPKSATGEIPQFRGWPKLLWFVTESKHLSKPPRDWFPHIKDANNDTAYIEYKTCKDGSVLGVTVMRIALLTHCQALTQACGYTEAETIVNVLDFKKDVGLWHGILTSVMNMMHVISVPYSLMKVNPLSWIQKVYLFKAKVACVKSRDMHWALVAHREQKDISLSSLRMLLVADGSNPWSISSCDAFLNVFQSKGLRSEVICPCASSPEALTVAIRRPVEDCSQPPGRGVLSMQGLSYCVVRVDTEERLSVLTVQDVGTVMPGALVCVVRPEGVPLLCKTDEIGELCVCSVATGTSYYGLTGMTKNTFEVFPVSASGGLVSEYAFVRTGLLGFVGPGGLVFISGKMDGLITVSGRRHNADDIVATALAVEPMKFVYRGRIAVFSVTVLRDERIVVVAEQRPDSTEEDSFQWMSRVLQAIDSIHGVGVFCLALVPANTLPKTPLGGIHLSETKQLYLEGGLHPCNVLMCPHTCVTNLPKPRQKQPEIGPASVMVGNLVSGKRIAMASGRDLGQSDDNDQFLFLSEVLQWRSQTTPDHILYTLLSSRGAVSSSLTCLQLHKRAERVAALLLERGGLQEGDHVALVYPPGIDLIAAFYGCLYAGCVPITVRPPHPQNISTTLPTVKMIVEVSRSACVMTTAVICKLLRSKEAVATVDIRNWPPVLDTDDLPKKKPPALYKPSNPDALAYLDFSVSTTGMLAGVQMSHNAVGAFCRSVKLQCELYPSREVAICLDPYCGLGFVLWCLCSVYSGHQSILIPPVELESNPALWLLAVSQLKVRDTFCSYSVMELCTKGLGLQTEALKARGLDLSRVRACVVVAEERPRMSLTHSFSKLFKDLGLHPRSVSTAFGCRVNLAICLQGTSGPDPTTVYVDMRALRHDRVRLVERGSPHSLPLMESGKILPGVRIIIANPETKGPLGDSHLGEIWVHSAHNGSGYYSGYGEEVLQSDHFTSRLSFGDTSTVWARTGYLGFLRRTDLTDASGERHDALYVVGALEEAMELRGMRYHPIDIETSVIRTHKSIMECAVFPWTNLLVVVVELEGSEQEALDLVPMVTKAVLEEHYLIVGVVVVTDIGVIPINSRGEKQRMHLRDGFLQDQLDPIYVAYNM</sequence>
<dbReference type="InterPro" id="IPR025110">
    <property type="entry name" value="AMP-bd_C"/>
</dbReference>
<reference evidence="5" key="4">
    <citation type="submission" date="2025-09" db="UniProtKB">
        <authorList>
            <consortium name="Ensembl"/>
        </authorList>
    </citation>
    <scope>IDENTIFICATION</scope>
</reference>
<name>A0A3P8ZXF7_ESOLU</name>
<feature type="domain" description="AMP-dependent synthetase/ligase" evidence="3">
    <location>
        <begin position="968"/>
        <end position="1377"/>
    </location>
</feature>
<evidence type="ECO:0000256" key="1">
    <source>
        <dbReference type="ARBA" id="ARBA00007735"/>
    </source>
</evidence>
<protein>
    <recommendedName>
        <fullName evidence="7">DMAP1-binding domain-containing protein</fullName>
    </recommendedName>
</protein>
<dbReference type="FunFam" id="3.30.300.30:FF:000003">
    <property type="entry name" value="DIP2 disco-interacting protein 2 homolog A"/>
    <property type="match status" value="1"/>
</dbReference>
<dbReference type="Bgee" id="ENSELUG00000011899">
    <property type="expression patterns" value="Expressed in brain and 9 other cell types or tissues"/>
</dbReference>
<feature type="region of interest" description="Disordered" evidence="2">
    <location>
        <begin position="157"/>
        <end position="223"/>
    </location>
</feature>
<accession>A0A3P8ZXF7</accession>
<dbReference type="STRING" id="8010.ENSELUP00000033560"/>
<evidence type="ECO:0008006" key="7">
    <source>
        <dbReference type="Google" id="ProtNLM"/>
    </source>
</evidence>
<feature type="compositionally biased region" description="Low complexity" evidence="2">
    <location>
        <begin position="160"/>
        <end position="171"/>
    </location>
</feature>
<dbReference type="FunFam" id="3.30.300.30:FF:000001">
    <property type="entry name" value="DIP2 disco-interacting protein 2 homolog C"/>
    <property type="match status" value="1"/>
</dbReference>
<dbReference type="Pfam" id="PF00501">
    <property type="entry name" value="AMP-binding"/>
    <property type="match status" value="2"/>
</dbReference>
<dbReference type="Pfam" id="PF23024">
    <property type="entry name" value="AMP-dom_DIP2-like"/>
    <property type="match status" value="1"/>
</dbReference>
<evidence type="ECO:0000256" key="2">
    <source>
        <dbReference type="SAM" id="MobiDB-lite"/>
    </source>
</evidence>
<dbReference type="CDD" id="cd05905">
    <property type="entry name" value="Dip2"/>
    <property type="match status" value="2"/>
</dbReference>
<evidence type="ECO:0000313" key="6">
    <source>
        <dbReference type="Proteomes" id="UP000265140"/>
    </source>
</evidence>
<dbReference type="InterPro" id="IPR000873">
    <property type="entry name" value="AMP-dep_synth/lig_dom"/>
</dbReference>
<evidence type="ECO:0000313" key="5">
    <source>
        <dbReference type="Ensembl" id="ENSELUP00000033560.3"/>
    </source>
</evidence>
<reference evidence="6" key="1">
    <citation type="journal article" date="2014" name="PLoS ONE">
        <title>The genome and linkage map of the northern pike (Esox lucius): conserved synteny revealed between the salmonid sister group and the Neoteleostei.</title>
        <authorList>
            <person name="Rondeau E.B."/>
            <person name="Minkley D.R."/>
            <person name="Leong J.S."/>
            <person name="Messmer A.M."/>
            <person name="Jantzen J.R."/>
            <person name="von Schalburg K.R."/>
            <person name="Lemon C."/>
            <person name="Bird N.H."/>
            <person name="Koop B.F."/>
        </authorList>
    </citation>
    <scope>NUCLEOTIDE SEQUENCE</scope>
</reference>
<dbReference type="InterPro" id="IPR037337">
    <property type="entry name" value="Dip2-like_dom"/>
</dbReference>
<reference evidence="5" key="3">
    <citation type="submission" date="2025-08" db="UniProtKB">
        <authorList>
            <consortium name="Ensembl"/>
        </authorList>
    </citation>
    <scope>IDENTIFICATION</scope>
</reference>
<dbReference type="Ensembl" id="ENSELUT00000000395.3">
    <property type="protein sequence ID" value="ENSELUP00000033560.3"/>
    <property type="gene ID" value="ENSELUG00000011899.3"/>
</dbReference>
<dbReference type="Proteomes" id="UP000265140">
    <property type="component" value="Chromosome 21"/>
</dbReference>
<dbReference type="Gene3D" id="3.30.300.30">
    <property type="match status" value="2"/>
</dbReference>